<dbReference type="PROSITE" id="PS51677">
    <property type="entry name" value="NODB"/>
    <property type="match status" value="1"/>
</dbReference>
<dbReference type="Gene3D" id="3.20.20.370">
    <property type="entry name" value="Glycoside hydrolase/deacetylase"/>
    <property type="match status" value="1"/>
</dbReference>
<dbReference type="EMBL" id="SACJ01000016">
    <property type="protein sequence ID" value="RVT71368.1"/>
    <property type="molecule type" value="Genomic_DNA"/>
</dbReference>
<evidence type="ECO:0000256" key="1">
    <source>
        <dbReference type="ARBA" id="ARBA00004613"/>
    </source>
</evidence>
<dbReference type="PANTHER" id="PTHR34216:SF3">
    <property type="entry name" value="POLY-BETA-1,6-N-ACETYL-D-GLUCOSAMINE N-DEACETYLASE"/>
    <property type="match status" value="1"/>
</dbReference>
<gene>
    <name evidence="5" type="ORF">EOD40_17150</name>
</gene>
<protein>
    <submittedName>
        <fullName evidence="5">Polysaccharide deacetylase</fullName>
    </submittedName>
</protein>
<evidence type="ECO:0000259" key="4">
    <source>
        <dbReference type="PROSITE" id="PS51677"/>
    </source>
</evidence>
<dbReference type="OrthoDB" id="2795102at2"/>
<dbReference type="Pfam" id="PF01522">
    <property type="entry name" value="Polysacc_deac_1"/>
    <property type="match status" value="1"/>
</dbReference>
<evidence type="ECO:0000256" key="2">
    <source>
        <dbReference type="ARBA" id="ARBA00022729"/>
    </source>
</evidence>
<comment type="caution">
    <text evidence="5">The sequence shown here is derived from an EMBL/GenBank/DDBJ whole genome shotgun (WGS) entry which is preliminary data.</text>
</comment>
<sequence>MLRIKNYLLFILTLVLFSCSQDDDIAEQPAEQTTDQTAGPQSGVVLTFDDDYVDEWYEANTLLQPYNWKATFFVTKFNQLSGAKIQELKDLKSQGHEIGAHGVNHLNAPNYISANGTAAYMNDEIFPMLDAMRENNLAPTSFAYPYGARDKATDNLLLSEFQIIRGTTYDMINPAYQNCYFDNNRLVFGLGIDNNYSHFSVSYFLSLLEYAKNNNKIVIFYAHKPVSTVKNNYETEFKTLIEICNYVKKNKMKFYKTSELYALQKSI</sequence>
<evidence type="ECO:0000313" key="6">
    <source>
        <dbReference type="Proteomes" id="UP000285211"/>
    </source>
</evidence>
<dbReference type="SUPFAM" id="SSF88713">
    <property type="entry name" value="Glycoside hydrolase/deacetylase"/>
    <property type="match status" value="1"/>
</dbReference>
<dbReference type="InterPro" id="IPR011330">
    <property type="entry name" value="Glyco_hydro/deAcase_b/a-brl"/>
</dbReference>
<dbReference type="InterPro" id="IPR002509">
    <property type="entry name" value="NODB_dom"/>
</dbReference>
<dbReference type="GO" id="GO:0005576">
    <property type="term" value="C:extracellular region"/>
    <property type="evidence" value="ECO:0007669"/>
    <property type="project" value="UniProtKB-SubCell"/>
</dbReference>
<dbReference type="GO" id="GO:0005975">
    <property type="term" value="P:carbohydrate metabolic process"/>
    <property type="evidence" value="ECO:0007669"/>
    <property type="project" value="InterPro"/>
</dbReference>
<dbReference type="CDD" id="cd10967">
    <property type="entry name" value="CE4_GLA_like_6s"/>
    <property type="match status" value="1"/>
</dbReference>
<feature type="chain" id="PRO_5018967481" evidence="3">
    <location>
        <begin position="21"/>
        <end position="267"/>
    </location>
</feature>
<dbReference type="PROSITE" id="PS51257">
    <property type="entry name" value="PROKAR_LIPOPROTEIN"/>
    <property type="match status" value="1"/>
</dbReference>
<dbReference type="GO" id="GO:0016810">
    <property type="term" value="F:hydrolase activity, acting on carbon-nitrogen (but not peptide) bonds"/>
    <property type="evidence" value="ECO:0007669"/>
    <property type="project" value="InterPro"/>
</dbReference>
<dbReference type="PANTHER" id="PTHR34216">
    <property type="match status" value="1"/>
</dbReference>
<dbReference type="Proteomes" id="UP000285211">
    <property type="component" value="Unassembled WGS sequence"/>
</dbReference>
<proteinExistence type="predicted"/>
<name>A0A437KKG6_9FLAO</name>
<comment type="subcellular location">
    <subcellularLocation>
        <location evidence="1">Secreted</location>
    </subcellularLocation>
</comment>
<feature type="domain" description="NodB homology" evidence="4">
    <location>
        <begin position="42"/>
        <end position="267"/>
    </location>
</feature>
<keyword evidence="6" id="KW-1185">Reference proteome</keyword>
<organism evidence="5 6">
    <name type="scientific">Flavobacterium sufflavum</name>
    <dbReference type="NCBI Taxonomy" id="1921138"/>
    <lineage>
        <taxon>Bacteria</taxon>
        <taxon>Pseudomonadati</taxon>
        <taxon>Bacteroidota</taxon>
        <taxon>Flavobacteriia</taxon>
        <taxon>Flavobacteriales</taxon>
        <taxon>Flavobacteriaceae</taxon>
        <taxon>Flavobacterium</taxon>
    </lineage>
</organism>
<evidence type="ECO:0000313" key="5">
    <source>
        <dbReference type="EMBL" id="RVT71368.1"/>
    </source>
</evidence>
<accession>A0A437KKG6</accession>
<reference evidence="5 6" key="1">
    <citation type="submission" date="2019-01" db="EMBL/GenBank/DDBJ databases">
        <authorList>
            <person name="Chen W.-M."/>
        </authorList>
    </citation>
    <scope>NUCLEOTIDE SEQUENCE [LARGE SCALE GENOMIC DNA]</scope>
    <source>
        <strain evidence="5 6">BBQ-12</strain>
    </source>
</reference>
<dbReference type="AlphaFoldDB" id="A0A437KKG6"/>
<feature type="signal peptide" evidence="3">
    <location>
        <begin position="1"/>
        <end position="20"/>
    </location>
</feature>
<dbReference type="InterPro" id="IPR051398">
    <property type="entry name" value="Polysacch_Deacetylase"/>
</dbReference>
<keyword evidence="2 3" id="KW-0732">Signal</keyword>
<evidence type="ECO:0000256" key="3">
    <source>
        <dbReference type="SAM" id="SignalP"/>
    </source>
</evidence>